<proteinExistence type="predicted"/>
<evidence type="ECO:0000313" key="1">
    <source>
        <dbReference type="EMBL" id="CZT44827.1"/>
    </source>
</evidence>
<reference evidence="2" key="1">
    <citation type="submission" date="2016-03" db="EMBL/GenBank/DDBJ databases">
        <authorList>
            <person name="Guldener U."/>
        </authorList>
    </citation>
    <scope>NUCLEOTIDE SEQUENCE [LARGE SCALE GENOMIC DNA]</scope>
</reference>
<dbReference type="Proteomes" id="UP000177625">
    <property type="component" value="Unassembled WGS sequence"/>
</dbReference>
<gene>
    <name evidence="1" type="ORF">RSE6_05066</name>
</gene>
<dbReference type="AlphaFoldDB" id="A0A1E1M6U9"/>
<accession>A0A1E1M6U9</accession>
<protein>
    <submittedName>
        <fullName evidence="1">Uncharacterized protein</fullName>
    </submittedName>
</protein>
<name>A0A1E1M6U9_RHYSE</name>
<keyword evidence="2" id="KW-1185">Reference proteome</keyword>
<organism evidence="1 2">
    <name type="scientific">Rhynchosporium secalis</name>
    <name type="common">Barley scald fungus</name>
    <dbReference type="NCBI Taxonomy" id="38038"/>
    <lineage>
        <taxon>Eukaryota</taxon>
        <taxon>Fungi</taxon>
        <taxon>Dikarya</taxon>
        <taxon>Ascomycota</taxon>
        <taxon>Pezizomycotina</taxon>
        <taxon>Leotiomycetes</taxon>
        <taxon>Helotiales</taxon>
        <taxon>Ploettnerulaceae</taxon>
        <taxon>Rhynchosporium</taxon>
    </lineage>
</organism>
<sequence>MTDYLLFSFHQVSLLSTALKGKLQEAFKLIVGVEAYPFLAYSKVGESKLSAETRLSLAPSNRLIRHMPELDKVVKALEFLRENLSESLINATRIYSISKLNTRRERKKQESEVALVYGGYNRILSEAQERAVIRYIIDYATSRGKGATKQIVYNCILYLRGEEVKPELSKR</sequence>
<evidence type="ECO:0000313" key="2">
    <source>
        <dbReference type="Proteomes" id="UP000177625"/>
    </source>
</evidence>
<dbReference type="EMBL" id="FJVC01000190">
    <property type="protein sequence ID" value="CZT44827.1"/>
    <property type="molecule type" value="Genomic_DNA"/>
</dbReference>